<protein>
    <submittedName>
        <fullName evidence="2">Uncharacterized protein</fullName>
    </submittedName>
</protein>
<reference evidence="2" key="1">
    <citation type="submission" date="2019-08" db="EMBL/GenBank/DDBJ databases">
        <authorList>
            <person name="Kucharzyk K."/>
            <person name="Murdoch R.W."/>
            <person name="Higgins S."/>
            <person name="Loffler F."/>
        </authorList>
    </citation>
    <scope>NUCLEOTIDE SEQUENCE</scope>
</reference>
<feature type="region of interest" description="Disordered" evidence="1">
    <location>
        <begin position="21"/>
        <end position="70"/>
    </location>
</feature>
<sequence length="84" mass="8711">MCPDRGSGVGCNHGARRTFRHAHGALHMQGVRRRDQGESAAGSGGKLPAGRSDPVGDRFPQGNPVGRNGLVLPVEIADGNVADQ</sequence>
<comment type="caution">
    <text evidence="2">The sequence shown here is derived from an EMBL/GenBank/DDBJ whole genome shotgun (WGS) entry which is preliminary data.</text>
</comment>
<organism evidence="2">
    <name type="scientific">bioreactor metagenome</name>
    <dbReference type="NCBI Taxonomy" id="1076179"/>
    <lineage>
        <taxon>unclassified sequences</taxon>
        <taxon>metagenomes</taxon>
        <taxon>ecological metagenomes</taxon>
    </lineage>
</organism>
<dbReference type="EMBL" id="VSSQ01029969">
    <property type="protein sequence ID" value="MPM80318.1"/>
    <property type="molecule type" value="Genomic_DNA"/>
</dbReference>
<accession>A0A645CTW6</accession>
<name>A0A645CTW6_9ZZZZ</name>
<evidence type="ECO:0000313" key="2">
    <source>
        <dbReference type="EMBL" id="MPM80318.1"/>
    </source>
</evidence>
<gene>
    <name evidence="2" type="ORF">SDC9_127365</name>
</gene>
<evidence type="ECO:0000256" key="1">
    <source>
        <dbReference type="SAM" id="MobiDB-lite"/>
    </source>
</evidence>
<dbReference type="AlphaFoldDB" id="A0A645CTW6"/>
<proteinExistence type="predicted"/>